<keyword evidence="3" id="KW-1185">Reference proteome</keyword>
<dbReference type="GO" id="GO:0016020">
    <property type="term" value="C:membrane"/>
    <property type="evidence" value="ECO:0007669"/>
    <property type="project" value="TreeGrafter"/>
</dbReference>
<sequence length="333" mass="37413">MLVVFQNVIIYNPFIPPNARSMRITDFARQCRGVEWREVRISSIDGTIIALCVSETPSRGDEMIGNNASFPAHRRVYILYFQGNASSLPPRLPDISWVLRRLMEDANETVHYTTVCLSYRGYWTSHDRPSEHGINLDARAALQWVARLHRERVADDRSAKPVVLLWGQSIGCGFATNLAAMPRTSSSDTNVDALILETPFTNTRAMLQALYPQKWLPYQHLWPFLRNHLDSWKNLGLIAAKKQRYPPAVYLVEAAKDELVPRDHAAVLQQRCQDLGLVVKRISVAGALHNDVMVRKSGKQAIAESITEAVAKAIARSGPEARTDTASDGDELR</sequence>
<reference evidence="2 3" key="2">
    <citation type="journal article" date="2017" name="Sci. Rep.">
        <title>Ant-infecting Ophiocordyceps genomes reveal a high diversity of potential behavioral manipulation genes and a possible major role for enterotoxins.</title>
        <authorList>
            <person name="de Bekker C."/>
            <person name="Ohm R.A."/>
            <person name="Evans H.C."/>
            <person name="Brachmann A."/>
            <person name="Hughes D.P."/>
        </authorList>
    </citation>
    <scope>NUCLEOTIDE SEQUENCE [LARGE SCALE GENOMIC DNA]</scope>
    <source>
        <strain evidence="2 3">SC16a</strain>
    </source>
</reference>
<dbReference type="InterPro" id="IPR029058">
    <property type="entry name" value="AB_hydrolase_fold"/>
</dbReference>
<comment type="caution">
    <text evidence="2">The sequence shown here is derived from an EMBL/GenBank/DDBJ whole genome shotgun (WGS) entry which is preliminary data.</text>
</comment>
<dbReference type="GO" id="GO:0008474">
    <property type="term" value="F:palmitoyl-(protein) hydrolase activity"/>
    <property type="evidence" value="ECO:0007669"/>
    <property type="project" value="TreeGrafter"/>
</dbReference>
<dbReference type="SUPFAM" id="SSF53474">
    <property type="entry name" value="alpha/beta-Hydrolases"/>
    <property type="match status" value="1"/>
</dbReference>
<organism evidence="2 3">
    <name type="scientific">Ophiocordyceps unilateralis</name>
    <name type="common">Zombie-ant fungus</name>
    <name type="synonym">Torrubia unilateralis</name>
    <dbReference type="NCBI Taxonomy" id="268505"/>
    <lineage>
        <taxon>Eukaryota</taxon>
        <taxon>Fungi</taxon>
        <taxon>Dikarya</taxon>
        <taxon>Ascomycota</taxon>
        <taxon>Pezizomycotina</taxon>
        <taxon>Sordariomycetes</taxon>
        <taxon>Hypocreomycetidae</taxon>
        <taxon>Hypocreales</taxon>
        <taxon>Ophiocordycipitaceae</taxon>
        <taxon>Ophiocordyceps</taxon>
    </lineage>
</organism>
<proteinExistence type="predicted"/>
<feature type="domain" description="AB hydrolase-1" evidence="1">
    <location>
        <begin position="92"/>
        <end position="226"/>
    </location>
</feature>
<dbReference type="Pfam" id="PF00561">
    <property type="entry name" value="Abhydrolase_1"/>
    <property type="match status" value="1"/>
</dbReference>
<dbReference type="OrthoDB" id="10249433at2759"/>
<reference evidence="2 3" key="1">
    <citation type="journal article" date="2015" name="BMC Genomics">
        <title>Gene expression during zombie ant biting behavior reflects the complexity underlying fungal parasitic behavioral manipulation.</title>
        <authorList>
            <person name="de Bekker C."/>
            <person name="Ohm R.A."/>
            <person name="Loreto R.G."/>
            <person name="Sebastian A."/>
            <person name="Albert I."/>
            <person name="Merrow M."/>
            <person name="Brachmann A."/>
            <person name="Hughes D.P."/>
        </authorList>
    </citation>
    <scope>NUCLEOTIDE SEQUENCE [LARGE SCALE GENOMIC DNA]</scope>
    <source>
        <strain evidence="2 3">SC16a</strain>
    </source>
</reference>
<dbReference type="STRING" id="268505.A0A2A9PNK9"/>
<gene>
    <name evidence="2" type="ORF">XA68_13519</name>
</gene>
<dbReference type="AlphaFoldDB" id="A0A2A9PNK9"/>
<dbReference type="Gene3D" id="3.40.50.1820">
    <property type="entry name" value="alpha/beta hydrolase"/>
    <property type="match status" value="1"/>
</dbReference>
<name>A0A2A9PNK9_OPHUN</name>
<accession>A0A2A9PNK9</accession>
<dbReference type="EMBL" id="LAZP02000028">
    <property type="protein sequence ID" value="PFH62452.1"/>
    <property type="molecule type" value="Genomic_DNA"/>
</dbReference>
<evidence type="ECO:0000259" key="1">
    <source>
        <dbReference type="Pfam" id="PF00561"/>
    </source>
</evidence>
<evidence type="ECO:0000313" key="2">
    <source>
        <dbReference type="EMBL" id="PFH62452.1"/>
    </source>
</evidence>
<dbReference type="PANTHER" id="PTHR12277:SF64">
    <property type="entry name" value="SUPERFAMILY HYDROLASE, PUTATIVE (AFU_ORTHOLOGUE AFUA_3G01760)-RELATED"/>
    <property type="match status" value="1"/>
</dbReference>
<dbReference type="Proteomes" id="UP000037136">
    <property type="component" value="Unassembled WGS sequence"/>
</dbReference>
<protein>
    <recommendedName>
        <fullName evidence="1">AB hydrolase-1 domain-containing protein</fullName>
    </recommendedName>
</protein>
<evidence type="ECO:0000313" key="3">
    <source>
        <dbReference type="Proteomes" id="UP000037136"/>
    </source>
</evidence>
<dbReference type="InterPro" id="IPR000073">
    <property type="entry name" value="AB_hydrolase_1"/>
</dbReference>
<dbReference type="PANTHER" id="PTHR12277">
    <property type="entry name" value="ALPHA/BETA HYDROLASE DOMAIN-CONTAINING PROTEIN"/>
    <property type="match status" value="1"/>
</dbReference>